<evidence type="ECO:0000313" key="3">
    <source>
        <dbReference type="EMBL" id="PSR78299.1"/>
    </source>
</evidence>
<protein>
    <recommendedName>
        <fullName evidence="2">NTF2-like domain-containing protein</fullName>
    </recommendedName>
</protein>
<evidence type="ECO:0000256" key="1">
    <source>
        <dbReference type="SAM" id="SignalP"/>
    </source>
</evidence>
<dbReference type="AlphaFoldDB" id="A0A2T2ZWA0"/>
<organism evidence="3 4">
    <name type="scientific">Coniella lustricola</name>
    <dbReference type="NCBI Taxonomy" id="2025994"/>
    <lineage>
        <taxon>Eukaryota</taxon>
        <taxon>Fungi</taxon>
        <taxon>Dikarya</taxon>
        <taxon>Ascomycota</taxon>
        <taxon>Pezizomycotina</taxon>
        <taxon>Sordariomycetes</taxon>
        <taxon>Sordariomycetidae</taxon>
        <taxon>Diaporthales</taxon>
        <taxon>Schizoparmaceae</taxon>
        <taxon>Coniella</taxon>
    </lineage>
</organism>
<dbReference type="Proteomes" id="UP000241462">
    <property type="component" value="Unassembled WGS sequence"/>
</dbReference>
<feature type="signal peptide" evidence="1">
    <location>
        <begin position="1"/>
        <end position="19"/>
    </location>
</feature>
<dbReference type="InParanoid" id="A0A2T2ZWA0"/>
<reference evidence="3 4" key="1">
    <citation type="journal article" date="2018" name="Mycol. Prog.">
        <title>Coniella lustricola, a new species from submerged detritus.</title>
        <authorList>
            <person name="Raudabaugh D.B."/>
            <person name="Iturriaga T."/>
            <person name="Carver A."/>
            <person name="Mondo S."/>
            <person name="Pangilinan J."/>
            <person name="Lipzen A."/>
            <person name="He G."/>
            <person name="Amirebrahimi M."/>
            <person name="Grigoriev I.V."/>
            <person name="Miller A.N."/>
        </authorList>
    </citation>
    <scope>NUCLEOTIDE SEQUENCE [LARGE SCALE GENOMIC DNA]</scope>
    <source>
        <strain evidence="3 4">B22-T-1</strain>
    </source>
</reference>
<feature type="domain" description="NTF2-like" evidence="2">
    <location>
        <begin position="57"/>
        <end position="195"/>
    </location>
</feature>
<name>A0A2T2ZWA0_9PEZI</name>
<keyword evidence="1" id="KW-0732">Signal</keyword>
<dbReference type="InterPro" id="IPR058645">
    <property type="entry name" value="NTF2-like_dom_7"/>
</dbReference>
<dbReference type="EMBL" id="KZ678614">
    <property type="protein sequence ID" value="PSR78299.1"/>
    <property type="molecule type" value="Genomic_DNA"/>
</dbReference>
<dbReference type="OrthoDB" id="5596743at2759"/>
<sequence length="196" mass="20544">MHFSHFAVALATLAGTAWADFPSSWGPPIGGGSGGSSGGLGANTNGTCNDLNFPGLNCVAPADVDRFVSGYTYLLEFPGGPDFNSTAEDILAANNFTVQSDSIRTLSGLPLGEPAYPSRDVYIATQFVTPALPTVTTIDTFASCNKIAWRWTATGIGSNALPVNGIITFDIDTDNNQIQTVYSEFNTAAFETDLGE</sequence>
<evidence type="ECO:0000313" key="4">
    <source>
        <dbReference type="Proteomes" id="UP000241462"/>
    </source>
</evidence>
<keyword evidence="4" id="KW-1185">Reference proteome</keyword>
<dbReference type="STRING" id="2025994.A0A2T2ZWA0"/>
<gene>
    <name evidence="3" type="ORF">BD289DRAFT_128045</name>
</gene>
<proteinExistence type="predicted"/>
<feature type="chain" id="PRO_5015767688" description="NTF2-like domain-containing protein" evidence="1">
    <location>
        <begin position="20"/>
        <end position="196"/>
    </location>
</feature>
<evidence type="ECO:0000259" key="2">
    <source>
        <dbReference type="Pfam" id="PF26534"/>
    </source>
</evidence>
<accession>A0A2T2ZWA0</accession>
<dbReference type="Pfam" id="PF26534">
    <property type="entry name" value="NTF2_7"/>
    <property type="match status" value="1"/>
</dbReference>